<evidence type="ECO:0000256" key="10">
    <source>
        <dbReference type="ARBA" id="ARBA00026121"/>
    </source>
</evidence>
<dbReference type="InterPro" id="IPR025110">
    <property type="entry name" value="AMP-bd_C"/>
</dbReference>
<dbReference type="OrthoDB" id="288590at2759"/>
<feature type="transmembrane region" description="Helical" evidence="14">
    <location>
        <begin position="137"/>
        <end position="155"/>
    </location>
</feature>
<dbReference type="InterPro" id="IPR036259">
    <property type="entry name" value="MFS_trans_sf"/>
</dbReference>
<feature type="transmembrane region" description="Helical" evidence="14">
    <location>
        <begin position="300"/>
        <end position="321"/>
    </location>
</feature>
<dbReference type="EMBL" id="CAKXAJ010026031">
    <property type="protein sequence ID" value="CAH2252046.1"/>
    <property type="molecule type" value="Genomic_DNA"/>
</dbReference>
<accession>A0A8S4SAT7</accession>
<dbReference type="GO" id="GO:0005524">
    <property type="term" value="F:ATP binding"/>
    <property type="evidence" value="ECO:0007669"/>
    <property type="project" value="UniProtKB-KW"/>
</dbReference>
<keyword evidence="9 14" id="KW-0472">Membrane</keyword>
<evidence type="ECO:0000256" key="1">
    <source>
        <dbReference type="ARBA" id="ARBA00004370"/>
    </source>
</evidence>
<protein>
    <recommendedName>
        <fullName evidence="10">long-chain-fatty-acid--CoA ligase</fullName>
        <ecNumber evidence="10">6.2.1.3</ecNumber>
    </recommendedName>
    <alternativeName>
        <fullName evidence="12">Long-chain-fatty-acid--CoA ligase</fullName>
    </alternativeName>
</protein>
<comment type="caution">
    <text evidence="17">The sequence shown here is derived from an EMBL/GenBank/DDBJ whole genome shotgun (WGS) entry which is preliminary data.</text>
</comment>
<dbReference type="InterPro" id="IPR000873">
    <property type="entry name" value="AMP-dep_synth/lig_dom"/>
</dbReference>
<evidence type="ECO:0000256" key="8">
    <source>
        <dbReference type="ARBA" id="ARBA00022989"/>
    </source>
</evidence>
<comment type="catalytic activity">
    <reaction evidence="13">
        <text>tetracosanoate + ATP + CoA = tetracosanoyl-CoA + AMP + diphosphate</text>
        <dbReference type="Rhea" id="RHEA:33639"/>
        <dbReference type="ChEBI" id="CHEBI:30616"/>
        <dbReference type="ChEBI" id="CHEBI:31014"/>
        <dbReference type="ChEBI" id="CHEBI:33019"/>
        <dbReference type="ChEBI" id="CHEBI:57287"/>
        <dbReference type="ChEBI" id="CHEBI:65052"/>
        <dbReference type="ChEBI" id="CHEBI:456215"/>
    </reaction>
    <physiologicalReaction direction="left-to-right" evidence="13">
        <dbReference type="Rhea" id="RHEA:33640"/>
    </physiologicalReaction>
</comment>
<evidence type="ECO:0000256" key="4">
    <source>
        <dbReference type="ARBA" id="ARBA00022692"/>
    </source>
</evidence>
<dbReference type="Pfam" id="PF13193">
    <property type="entry name" value="AMP-binding_C"/>
    <property type="match status" value="1"/>
</dbReference>
<organism evidence="17 18">
    <name type="scientific">Pararge aegeria aegeria</name>
    <dbReference type="NCBI Taxonomy" id="348720"/>
    <lineage>
        <taxon>Eukaryota</taxon>
        <taxon>Metazoa</taxon>
        <taxon>Ecdysozoa</taxon>
        <taxon>Arthropoda</taxon>
        <taxon>Hexapoda</taxon>
        <taxon>Insecta</taxon>
        <taxon>Pterygota</taxon>
        <taxon>Neoptera</taxon>
        <taxon>Endopterygota</taxon>
        <taxon>Lepidoptera</taxon>
        <taxon>Glossata</taxon>
        <taxon>Ditrysia</taxon>
        <taxon>Papilionoidea</taxon>
        <taxon>Nymphalidae</taxon>
        <taxon>Satyrinae</taxon>
        <taxon>Satyrini</taxon>
        <taxon>Parargina</taxon>
        <taxon>Pararge</taxon>
    </lineage>
</organism>
<dbReference type="Pfam" id="PF00083">
    <property type="entry name" value="Sugar_tr"/>
    <property type="match status" value="1"/>
</dbReference>
<evidence type="ECO:0000256" key="11">
    <source>
        <dbReference type="ARBA" id="ARBA00036527"/>
    </source>
</evidence>
<evidence type="ECO:0000256" key="7">
    <source>
        <dbReference type="ARBA" id="ARBA00022840"/>
    </source>
</evidence>
<dbReference type="Proteomes" id="UP000838756">
    <property type="component" value="Unassembled WGS sequence"/>
</dbReference>
<dbReference type="EC" id="6.2.1.3" evidence="10"/>
<dbReference type="GO" id="GO:0005324">
    <property type="term" value="F:long-chain fatty acid transmembrane transporter activity"/>
    <property type="evidence" value="ECO:0007669"/>
    <property type="project" value="TreeGrafter"/>
</dbReference>
<dbReference type="Pfam" id="PF00501">
    <property type="entry name" value="AMP-binding"/>
    <property type="match status" value="1"/>
</dbReference>
<evidence type="ECO:0000256" key="9">
    <source>
        <dbReference type="ARBA" id="ARBA00023136"/>
    </source>
</evidence>
<dbReference type="PANTHER" id="PTHR43107:SF15">
    <property type="entry name" value="FATTY ACID TRANSPORT PROTEIN 3, ISOFORM A"/>
    <property type="match status" value="1"/>
</dbReference>
<comment type="similarity">
    <text evidence="2">Belongs to the ATP-dependent AMP-binding enzyme family.</text>
</comment>
<dbReference type="Gene3D" id="3.30.300.30">
    <property type="match status" value="1"/>
</dbReference>
<feature type="transmembrane region" description="Helical" evidence="14">
    <location>
        <begin position="358"/>
        <end position="383"/>
    </location>
</feature>
<evidence type="ECO:0000256" key="5">
    <source>
        <dbReference type="ARBA" id="ARBA00022741"/>
    </source>
</evidence>
<dbReference type="AlphaFoldDB" id="A0A8S4SAT7"/>
<feature type="transmembrane region" description="Helical" evidence="14">
    <location>
        <begin position="79"/>
        <end position="98"/>
    </location>
</feature>
<dbReference type="GO" id="GO:0005789">
    <property type="term" value="C:endoplasmic reticulum membrane"/>
    <property type="evidence" value="ECO:0007669"/>
    <property type="project" value="TreeGrafter"/>
</dbReference>
<feature type="domain" description="AMP-binding enzyme C-terminal" evidence="16">
    <location>
        <begin position="721"/>
        <end position="796"/>
    </location>
</feature>
<feature type="transmembrane region" description="Helical" evidence="14">
    <location>
        <begin position="161"/>
        <end position="182"/>
    </location>
</feature>
<evidence type="ECO:0000256" key="13">
    <source>
        <dbReference type="ARBA" id="ARBA00048666"/>
    </source>
</evidence>
<keyword evidence="8 14" id="KW-1133">Transmembrane helix</keyword>
<evidence type="ECO:0000259" key="16">
    <source>
        <dbReference type="Pfam" id="PF13193"/>
    </source>
</evidence>
<comment type="catalytic activity">
    <reaction evidence="11">
        <text>a very long-chain fatty acid + ATP + CoA = a very long-chain fatty acyl-CoA + AMP + diphosphate</text>
        <dbReference type="Rhea" id="RHEA:54536"/>
        <dbReference type="ChEBI" id="CHEBI:30616"/>
        <dbReference type="ChEBI" id="CHEBI:33019"/>
        <dbReference type="ChEBI" id="CHEBI:57287"/>
        <dbReference type="ChEBI" id="CHEBI:58950"/>
        <dbReference type="ChEBI" id="CHEBI:138261"/>
        <dbReference type="ChEBI" id="CHEBI:456215"/>
    </reaction>
    <physiologicalReaction direction="left-to-right" evidence="11">
        <dbReference type="Rhea" id="RHEA:54537"/>
    </physiologicalReaction>
</comment>
<dbReference type="InterPro" id="IPR042099">
    <property type="entry name" value="ANL_N_sf"/>
</dbReference>
<dbReference type="FunFam" id="3.30.300.30:FF:000002">
    <property type="entry name" value="Long-chain fatty acid transport protein 1"/>
    <property type="match status" value="1"/>
</dbReference>
<evidence type="ECO:0000259" key="15">
    <source>
        <dbReference type="Pfam" id="PF00501"/>
    </source>
</evidence>
<evidence type="ECO:0000256" key="6">
    <source>
        <dbReference type="ARBA" id="ARBA00022832"/>
    </source>
</evidence>
<dbReference type="Gene3D" id="3.40.50.12780">
    <property type="entry name" value="N-terminal domain of ligase-like"/>
    <property type="match status" value="1"/>
</dbReference>
<keyword evidence="6" id="KW-0443">Lipid metabolism</keyword>
<keyword evidence="4 14" id="KW-0812">Transmembrane</keyword>
<feature type="domain" description="AMP-dependent synthetase/ligase" evidence="15">
    <location>
        <begin position="409"/>
        <end position="606"/>
    </location>
</feature>
<keyword evidence="3" id="KW-0436">Ligase</keyword>
<reference evidence="17" key="1">
    <citation type="submission" date="2022-03" db="EMBL/GenBank/DDBJ databases">
        <authorList>
            <person name="Lindestad O."/>
        </authorList>
    </citation>
    <scope>NUCLEOTIDE SEQUENCE</scope>
</reference>
<keyword evidence="5" id="KW-0547">Nucleotide-binding</keyword>
<feature type="transmembrane region" description="Helical" evidence="14">
    <location>
        <begin position="7"/>
        <end position="26"/>
    </location>
</feature>
<evidence type="ECO:0000256" key="12">
    <source>
        <dbReference type="ARBA" id="ARBA00041297"/>
    </source>
</evidence>
<evidence type="ECO:0000256" key="2">
    <source>
        <dbReference type="ARBA" id="ARBA00006432"/>
    </source>
</evidence>
<dbReference type="InterPro" id="IPR005828">
    <property type="entry name" value="MFS_sugar_transport-like"/>
</dbReference>
<dbReference type="InterPro" id="IPR045851">
    <property type="entry name" value="AMP-bd_C_sf"/>
</dbReference>
<dbReference type="SUPFAM" id="SSF103473">
    <property type="entry name" value="MFS general substrate transporter"/>
    <property type="match status" value="1"/>
</dbReference>
<keyword evidence="18" id="KW-1185">Reference proteome</keyword>
<dbReference type="Gene3D" id="1.20.1250.20">
    <property type="entry name" value="MFS general substrate transporter like domains"/>
    <property type="match status" value="1"/>
</dbReference>
<feature type="transmembrane region" description="Helical" evidence="14">
    <location>
        <begin position="50"/>
        <end position="72"/>
    </location>
</feature>
<gene>
    <name evidence="17" type="primary">jg13859</name>
    <name evidence="17" type="ORF">PAEG_LOCUS22364</name>
</gene>
<evidence type="ECO:0000313" key="17">
    <source>
        <dbReference type="EMBL" id="CAH2252046.1"/>
    </source>
</evidence>
<evidence type="ECO:0000313" key="18">
    <source>
        <dbReference type="Proteomes" id="UP000838756"/>
    </source>
</evidence>
<dbReference type="SUPFAM" id="SSF56801">
    <property type="entry name" value="Acetyl-CoA synthetase-like"/>
    <property type="match status" value="1"/>
</dbReference>
<keyword evidence="6" id="KW-0276">Fatty acid metabolism</keyword>
<dbReference type="GO" id="GO:0005886">
    <property type="term" value="C:plasma membrane"/>
    <property type="evidence" value="ECO:0007669"/>
    <property type="project" value="TreeGrafter"/>
</dbReference>
<keyword evidence="7" id="KW-0067">ATP-binding</keyword>
<sequence length="844" mass="93246">MSLIRQTYCTLIVCYSCMNIGIMFAWPSSTLKIFESKNTTLNRPMTEMEIALFGSLSSISALITTPIAGFLLDILGRKYSCILFSVPPVVAWSLISTFPSVTVVLLSVFISGLGGCMFVVVPLYISEFCHESIRGTMTSGCIIFYGVGLMVSYILGGRLDYHTMNYVCLFISVVGVLALMIVKESPTYLMKKGLHKEAANTIAFYRSSKPGSKEVLQEMDVIKRTLNPQMDDVTPEEEKLKIEDQPPKKLSLLEFLQKSRSTRRALVLILVLYSIAIFQGLAVVQVYAEPLFEEALPSMSANLSSILFALLNTIAGLTSAYMMDHAGRRPVMIYSSLASCFCCVALGTQIQLHWGPHWLTAIFVYAFCVTCTCGAGTVPYVMIAELFLPENEIPDIPLFQFNSPERESVAILQDTIPLATELDEISSEQFTDVEPASTRDTLLYIYTSGTTGFPKAAIITNIRYLLIPLGVHTSGRLTSSDILYDPLPLHHTAGGVLGAGQCLILGLTVVLRKKFSATNYWNDIVKHGCTATQYIGEICRYLLTVPPGPNDKAHKVRIIIGNGLRPQIWEEFIERFNIKRVLEFYGATEGNSNLVNLDNKVGAIGFLSRLVASIYPLCLVKCDEISGEILRDGNGRCINCGPYEPGLLLGKIDPKKAILTFAGYADKTASEKKMVRNVRVNGDCYFNTGDILVMDHYGYFYFRDRTGDTYRWRGENVSTAEVEGVISSLAGLNDTIVYGVAIPNVEGKAGMAAIADPEKKLDLEALAKGLKASLAAYARPLFIRLLSETPITATFKLKKRELMEQGFDVNAHNDTMFFLDQKTGSYVPLTKQLYDDLINGIVKL</sequence>
<name>A0A8S4SAT7_9NEOP</name>
<feature type="transmembrane region" description="Helical" evidence="14">
    <location>
        <begin position="104"/>
        <end position="125"/>
    </location>
</feature>
<proteinExistence type="inferred from homology"/>
<dbReference type="PROSITE" id="PS00455">
    <property type="entry name" value="AMP_BINDING"/>
    <property type="match status" value="1"/>
</dbReference>
<dbReference type="PANTHER" id="PTHR43107">
    <property type="entry name" value="LONG-CHAIN FATTY ACID TRANSPORT PROTEIN"/>
    <property type="match status" value="1"/>
</dbReference>
<evidence type="ECO:0000256" key="14">
    <source>
        <dbReference type="SAM" id="Phobius"/>
    </source>
</evidence>
<dbReference type="InterPro" id="IPR020845">
    <property type="entry name" value="AMP-binding_CS"/>
</dbReference>
<dbReference type="GO" id="GO:0004467">
    <property type="term" value="F:long-chain fatty acid-CoA ligase activity"/>
    <property type="evidence" value="ECO:0007669"/>
    <property type="project" value="UniProtKB-EC"/>
</dbReference>
<comment type="subcellular location">
    <subcellularLocation>
        <location evidence="1">Membrane</location>
    </subcellularLocation>
</comment>
<evidence type="ECO:0000256" key="3">
    <source>
        <dbReference type="ARBA" id="ARBA00022598"/>
    </source>
</evidence>
<feature type="transmembrane region" description="Helical" evidence="14">
    <location>
        <begin position="265"/>
        <end position="288"/>
    </location>
</feature>
<dbReference type="GO" id="GO:0044539">
    <property type="term" value="P:long-chain fatty acid import into cell"/>
    <property type="evidence" value="ECO:0007669"/>
    <property type="project" value="TreeGrafter"/>
</dbReference>